<protein>
    <submittedName>
        <fullName evidence="1">Uncharacterized protein</fullName>
    </submittedName>
</protein>
<reference evidence="1 2" key="1">
    <citation type="submission" date="2012-02" db="EMBL/GenBank/DDBJ databases">
        <title>The Genome Sequence of Bacteroides salyersiae CL02T12C01.</title>
        <authorList>
            <consortium name="The Broad Institute Genome Sequencing Platform"/>
            <person name="Earl A."/>
            <person name="Ward D."/>
            <person name="Feldgarden M."/>
            <person name="Gevers D."/>
            <person name="Zitomersky N.L."/>
            <person name="Coyne M.J."/>
            <person name="Comstock L.E."/>
            <person name="Young S.K."/>
            <person name="Zeng Q."/>
            <person name="Gargeya S."/>
            <person name="Fitzgerald M."/>
            <person name="Haas B."/>
            <person name="Abouelleil A."/>
            <person name="Alvarado L."/>
            <person name="Arachchi H.M."/>
            <person name="Berlin A."/>
            <person name="Chapman S.B."/>
            <person name="Gearin G."/>
            <person name="Goldberg J."/>
            <person name="Griggs A."/>
            <person name="Gujja S."/>
            <person name="Hansen M."/>
            <person name="Heiman D."/>
            <person name="Howarth C."/>
            <person name="Larimer J."/>
            <person name="Lui A."/>
            <person name="MacDonald P.J.P."/>
            <person name="McCowen C."/>
            <person name="Montmayeur A."/>
            <person name="Murphy C."/>
            <person name="Neiman D."/>
            <person name="Pearson M."/>
            <person name="Priest M."/>
            <person name="Roberts A."/>
            <person name="Saif S."/>
            <person name="Shea T."/>
            <person name="Sisk P."/>
            <person name="Stolte C."/>
            <person name="Sykes S."/>
            <person name="Wortman J."/>
            <person name="Nusbaum C."/>
            <person name="Birren B."/>
        </authorList>
    </citation>
    <scope>NUCLEOTIDE SEQUENCE [LARGE SCALE GENOMIC DNA]</scope>
    <source>
        <strain evidence="1 2">CL02T12C01</strain>
    </source>
</reference>
<evidence type="ECO:0000313" key="1">
    <source>
        <dbReference type="EMBL" id="EIY62408.1"/>
    </source>
</evidence>
<organism evidence="1 2">
    <name type="scientific">Bacteroides salyersiae CL02T12C01</name>
    <dbReference type="NCBI Taxonomy" id="997887"/>
    <lineage>
        <taxon>Bacteria</taxon>
        <taxon>Pseudomonadati</taxon>
        <taxon>Bacteroidota</taxon>
        <taxon>Bacteroidia</taxon>
        <taxon>Bacteroidales</taxon>
        <taxon>Bacteroidaceae</taxon>
        <taxon>Bacteroides</taxon>
    </lineage>
</organism>
<accession>I9T1G4</accession>
<name>I9T1G4_9BACE</name>
<evidence type="ECO:0000313" key="2">
    <source>
        <dbReference type="Proteomes" id="UP000005150"/>
    </source>
</evidence>
<gene>
    <name evidence="1" type="ORF">HMPREF1071_02523</name>
</gene>
<proteinExistence type="predicted"/>
<keyword evidence="2" id="KW-1185">Reference proteome</keyword>
<dbReference type="Proteomes" id="UP000005150">
    <property type="component" value="Unassembled WGS sequence"/>
</dbReference>
<dbReference type="HOGENOM" id="CLU_3354635_0_0_10"/>
<sequence length="36" mass="4311">MRKLLSCQGTYNWLLIQILKLSNKINVYYENNILPL</sequence>
<dbReference type="AlphaFoldDB" id="I9T1G4"/>
<dbReference type="EMBL" id="AGXV01000031">
    <property type="protein sequence ID" value="EIY62408.1"/>
    <property type="molecule type" value="Genomic_DNA"/>
</dbReference>
<comment type="caution">
    <text evidence="1">The sequence shown here is derived from an EMBL/GenBank/DDBJ whole genome shotgun (WGS) entry which is preliminary data.</text>
</comment>